<evidence type="ECO:0000256" key="1">
    <source>
        <dbReference type="SAM" id="Coils"/>
    </source>
</evidence>
<feature type="coiled-coil region" evidence="1">
    <location>
        <begin position="399"/>
        <end position="426"/>
    </location>
</feature>
<proteinExistence type="predicted"/>
<reference evidence="3 4" key="1">
    <citation type="submission" date="2024-02" db="EMBL/GenBank/DDBJ databases">
        <title>De novo assembly and annotation of 12 fungi associated with fruit tree decline syndrome in Ontario, Canada.</title>
        <authorList>
            <person name="Sulman M."/>
            <person name="Ellouze W."/>
            <person name="Ilyukhin E."/>
        </authorList>
    </citation>
    <scope>NUCLEOTIDE SEQUENCE [LARGE SCALE GENOMIC DNA]</scope>
    <source>
        <strain evidence="3 4">M97-236</strain>
    </source>
</reference>
<feature type="region of interest" description="Disordered" evidence="2">
    <location>
        <begin position="66"/>
        <end position="102"/>
    </location>
</feature>
<organism evidence="3 4">
    <name type="scientific">Nothophoma quercina</name>
    <dbReference type="NCBI Taxonomy" id="749835"/>
    <lineage>
        <taxon>Eukaryota</taxon>
        <taxon>Fungi</taxon>
        <taxon>Dikarya</taxon>
        <taxon>Ascomycota</taxon>
        <taxon>Pezizomycotina</taxon>
        <taxon>Dothideomycetes</taxon>
        <taxon>Pleosporomycetidae</taxon>
        <taxon>Pleosporales</taxon>
        <taxon>Pleosporineae</taxon>
        <taxon>Didymellaceae</taxon>
        <taxon>Nothophoma</taxon>
    </lineage>
</organism>
<sequence length="504" mass="56603">MHIFDDAVYLRDALGLPVNQSEDDVDAQLALLAQESGIENPYRFLCSVQEISRALSTTTVGSAHSSSLSIHSHQTQSTGFTDPSRTSREQPHVKRLPPQQTTPTLVRASIAVESPMDYFPANFKQRHSTASTFSAAHSMSSMPALHPHITDITARPEGQSSNAATHYLLHSCCGLPLPRATLEVVLTKEETDRVLKGAVQSPELSSLRDSGYSENGMSSIDLPRPAQAPLPITSKSVPNTPPRRVSLQLPNGNSSLANEALKSFKSQQKEQLERVAAFESNQRKALLAHHQLSLKRLAAQHENNKDERKEEHVLELEDLEDAQITAEDSLRKTQDIETQNVATALKHMEAYCLSSNPDPDLAHMVTQDDFKKLDRQRLIQQSLPRKHESAINVLRSRQERAMKLKVQKQEAELVEMDAEFEKEKTAEEWQHAQESERLNAVIAARRKRLQQRWDLKYEMWRRDWESQHGTQFDSVDWPLKTQYGGPICGISESSETTTPIHAAA</sequence>
<comment type="caution">
    <text evidence="3">The sequence shown here is derived from an EMBL/GenBank/DDBJ whole genome shotgun (WGS) entry which is preliminary data.</text>
</comment>
<feature type="region of interest" description="Disordered" evidence="2">
    <location>
        <begin position="200"/>
        <end position="243"/>
    </location>
</feature>
<dbReference type="Proteomes" id="UP001521222">
    <property type="component" value="Unassembled WGS sequence"/>
</dbReference>
<evidence type="ECO:0000313" key="4">
    <source>
        <dbReference type="Proteomes" id="UP001521222"/>
    </source>
</evidence>
<protein>
    <submittedName>
        <fullName evidence="3">Uncharacterized protein</fullName>
    </submittedName>
</protein>
<gene>
    <name evidence="3" type="ORF">SLS59_000320</name>
</gene>
<feature type="compositionally biased region" description="Polar residues" evidence="2">
    <location>
        <begin position="202"/>
        <end position="218"/>
    </location>
</feature>
<name>A0ABR3S4J0_9PLEO</name>
<dbReference type="EMBL" id="JAKIXB020000001">
    <property type="protein sequence ID" value="KAL1611601.1"/>
    <property type="molecule type" value="Genomic_DNA"/>
</dbReference>
<evidence type="ECO:0000313" key="3">
    <source>
        <dbReference type="EMBL" id="KAL1611601.1"/>
    </source>
</evidence>
<keyword evidence="1" id="KW-0175">Coiled coil</keyword>
<accession>A0ABR3S4J0</accession>
<evidence type="ECO:0000256" key="2">
    <source>
        <dbReference type="SAM" id="MobiDB-lite"/>
    </source>
</evidence>
<keyword evidence="4" id="KW-1185">Reference proteome</keyword>
<feature type="compositionally biased region" description="Low complexity" evidence="2">
    <location>
        <begin position="66"/>
        <end position="78"/>
    </location>
</feature>